<dbReference type="Pfam" id="PF11307">
    <property type="entry name" value="DUF3109"/>
    <property type="match status" value="1"/>
</dbReference>
<proteinExistence type="predicted"/>
<dbReference type="AlphaFoldDB" id="A0A6J6WAQ5"/>
<accession>A0A6J6WAQ5</accession>
<dbReference type="InterPro" id="IPR021458">
    <property type="entry name" value="Rv0495c"/>
</dbReference>
<dbReference type="EMBL" id="CAFAAB010000049">
    <property type="protein sequence ID" value="CAB4781440.1"/>
    <property type="molecule type" value="Genomic_DNA"/>
</dbReference>
<name>A0A6J6WAQ5_9ZZZZ</name>
<evidence type="ECO:0000313" key="1">
    <source>
        <dbReference type="EMBL" id="CAB4781440.1"/>
    </source>
</evidence>
<reference evidence="1" key="1">
    <citation type="submission" date="2020-05" db="EMBL/GenBank/DDBJ databases">
        <authorList>
            <person name="Chiriac C."/>
            <person name="Salcher M."/>
            <person name="Ghai R."/>
            <person name="Kavagutti S V."/>
        </authorList>
    </citation>
    <scope>NUCLEOTIDE SEQUENCE</scope>
</reference>
<protein>
    <submittedName>
        <fullName evidence="1">Unannotated protein</fullName>
    </submittedName>
</protein>
<organism evidence="1">
    <name type="scientific">freshwater metagenome</name>
    <dbReference type="NCBI Taxonomy" id="449393"/>
    <lineage>
        <taxon>unclassified sequences</taxon>
        <taxon>metagenomes</taxon>
        <taxon>ecological metagenomes</taxon>
    </lineage>
</organism>
<gene>
    <name evidence="1" type="ORF">UFOPK2958_00567</name>
</gene>
<sequence>MSEAPLKAHEWISFEDADEERTWVFDVTFLESNWTCIFGNGCQGVLTSPAEELVEGCCSHGAHFVDKQDVKRVEKAAKRLTADQWQFKDKGKDGITKTDKDGDTTTRLVKGACIFLNRPDFHRGAGCALHVLSMDAGESYIPLKPEVCWQLPLRREEEVADNGHITSTIMQWDRKHWGEGGDEFHWWCTESPDAFIGKSRVVDSMSEELIAMVGQKTYDTLLNYLSARHATPVPHPAIRRR</sequence>